<evidence type="ECO:0000256" key="1">
    <source>
        <dbReference type="SAM" id="Phobius"/>
    </source>
</evidence>
<dbReference type="OrthoDB" id="2157689at2"/>
<keyword evidence="2" id="KW-0378">Hydrolase</keyword>
<dbReference type="Gene3D" id="3.40.50.1820">
    <property type="entry name" value="alpha/beta hydrolase"/>
    <property type="match status" value="1"/>
</dbReference>
<keyword evidence="1" id="KW-0472">Membrane</keyword>
<accession>A0A426D5B6</accession>
<gene>
    <name evidence="2" type="ORF">D1831_10485</name>
</gene>
<keyword evidence="1" id="KW-0812">Transmembrane</keyword>
<evidence type="ECO:0000313" key="3">
    <source>
        <dbReference type="Proteomes" id="UP000283633"/>
    </source>
</evidence>
<evidence type="ECO:0000313" key="2">
    <source>
        <dbReference type="EMBL" id="RRK09845.1"/>
    </source>
</evidence>
<name>A0A426D5B6_9LACO</name>
<dbReference type="GO" id="GO:0016787">
    <property type="term" value="F:hydrolase activity"/>
    <property type="evidence" value="ECO:0007669"/>
    <property type="project" value="UniProtKB-KW"/>
</dbReference>
<keyword evidence="1" id="KW-1133">Transmembrane helix</keyword>
<sequence>MWKNPNWPRRLRSLIVLVLGMVFLGLLIGPSYHWTQANVTAMTGRHDSQLSPIIMIPGSSASQNRFDTLVKQLNKADKRRHSLIKLTVKTDDKITMSGSLRPRDNEPVIVVGFENNKDGYDNIKKQARWFSLAFKQLAAKYQFNNFKAIGHSNGGLIYTYFFEHYFNRSDITVKRIMTIGSPYNFSEENLSHKTQMLADFIKYRENLPKNATVYSVAGTENYDTDGLVPARSVEAGKYVYQGQVKHYTEITVTGNNAQHSDLPQNKQIVALIRQYMLNKPTKRTRNRAIIGANAGTP</sequence>
<comment type="caution">
    <text evidence="2">The sequence shown here is derived from an EMBL/GenBank/DDBJ whole genome shotgun (WGS) entry which is preliminary data.</text>
</comment>
<dbReference type="RefSeq" id="WP_125072886.1">
    <property type="nucleotide sequence ID" value="NZ_QWZQ01000037.1"/>
</dbReference>
<reference evidence="2 3" key="1">
    <citation type="submission" date="2018-08" db="EMBL/GenBank/DDBJ databases">
        <title>Genome Lactobacillus garii FI11369.</title>
        <authorList>
            <person name="Diaz M."/>
            <person name="Narbad A."/>
        </authorList>
    </citation>
    <scope>NUCLEOTIDE SEQUENCE [LARGE SCALE GENOMIC DNA]</scope>
    <source>
        <strain evidence="2 3">FI11369</strain>
    </source>
</reference>
<feature type="transmembrane region" description="Helical" evidence="1">
    <location>
        <begin position="12"/>
        <end position="34"/>
    </location>
</feature>
<dbReference type="AlphaFoldDB" id="A0A426D5B6"/>
<dbReference type="Proteomes" id="UP000283633">
    <property type="component" value="Unassembled WGS sequence"/>
</dbReference>
<dbReference type="Pfam" id="PF06028">
    <property type="entry name" value="DUF915"/>
    <property type="match status" value="1"/>
</dbReference>
<proteinExistence type="predicted"/>
<protein>
    <submittedName>
        <fullName evidence="2">Alpha/beta hydrolase</fullName>
    </submittedName>
</protein>
<keyword evidence="3" id="KW-1185">Reference proteome</keyword>
<dbReference type="InterPro" id="IPR010315">
    <property type="entry name" value="DUF915_hydro-like"/>
</dbReference>
<organism evidence="2 3">
    <name type="scientific">Lactiplantibacillus garii</name>
    <dbReference type="NCBI Taxonomy" id="2306423"/>
    <lineage>
        <taxon>Bacteria</taxon>
        <taxon>Bacillati</taxon>
        <taxon>Bacillota</taxon>
        <taxon>Bacilli</taxon>
        <taxon>Lactobacillales</taxon>
        <taxon>Lactobacillaceae</taxon>
        <taxon>Lactiplantibacillus</taxon>
    </lineage>
</organism>
<dbReference type="EMBL" id="QWZQ01000037">
    <property type="protein sequence ID" value="RRK09845.1"/>
    <property type="molecule type" value="Genomic_DNA"/>
</dbReference>
<dbReference type="InterPro" id="IPR029058">
    <property type="entry name" value="AB_hydrolase_fold"/>
</dbReference>
<dbReference type="SUPFAM" id="SSF53474">
    <property type="entry name" value="alpha/beta-Hydrolases"/>
    <property type="match status" value="1"/>
</dbReference>